<organism evidence="6 7">
    <name type="scientific">Pseudoramibacter alactolyticus ATCC 23263</name>
    <dbReference type="NCBI Taxonomy" id="887929"/>
    <lineage>
        <taxon>Bacteria</taxon>
        <taxon>Bacillati</taxon>
        <taxon>Bacillota</taxon>
        <taxon>Clostridia</taxon>
        <taxon>Eubacteriales</taxon>
        <taxon>Eubacteriaceae</taxon>
        <taxon>Pseudoramibacter</taxon>
    </lineage>
</organism>
<dbReference type="Proteomes" id="UP000004754">
    <property type="component" value="Unassembled WGS sequence"/>
</dbReference>
<evidence type="ECO:0000313" key="6">
    <source>
        <dbReference type="EMBL" id="EFV01172.1"/>
    </source>
</evidence>
<accession>E6MIS6</accession>
<dbReference type="RefSeq" id="WP_006599333.1">
    <property type="nucleotide sequence ID" value="NZ_GL622359.1"/>
</dbReference>
<reference evidence="6 7" key="1">
    <citation type="submission" date="2010-12" db="EMBL/GenBank/DDBJ databases">
        <authorList>
            <person name="Muzny D."/>
            <person name="Qin X."/>
            <person name="Deng J."/>
            <person name="Jiang H."/>
            <person name="Liu Y."/>
            <person name="Qu J."/>
            <person name="Song X.-Z."/>
            <person name="Zhang L."/>
            <person name="Thornton R."/>
            <person name="Coyle M."/>
            <person name="Francisco L."/>
            <person name="Jackson L."/>
            <person name="Javaid M."/>
            <person name="Korchina V."/>
            <person name="Kovar C."/>
            <person name="Mata R."/>
            <person name="Mathew T."/>
            <person name="Ngo R."/>
            <person name="Nguyen L."/>
            <person name="Nguyen N."/>
            <person name="Okwuonu G."/>
            <person name="Ongeri F."/>
            <person name="Pham C."/>
            <person name="Simmons D."/>
            <person name="Wilczek-Boney K."/>
            <person name="Hale W."/>
            <person name="Jakkamsetti A."/>
            <person name="Pham P."/>
            <person name="Ruth R."/>
            <person name="San Lucas F."/>
            <person name="Warren J."/>
            <person name="Zhang J."/>
            <person name="Zhao Z."/>
            <person name="Zhou C."/>
            <person name="Zhu D."/>
            <person name="Lee S."/>
            <person name="Bess C."/>
            <person name="Blankenburg K."/>
            <person name="Forbes L."/>
            <person name="Fu Q."/>
            <person name="Gubbala S."/>
            <person name="Hirani K."/>
            <person name="Jayaseelan J.C."/>
            <person name="Lara F."/>
            <person name="Munidasa M."/>
            <person name="Palculict T."/>
            <person name="Patil S."/>
            <person name="Pu L.-L."/>
            <person name="Saada N."/>
            <person name="Tang L."/>
            <person name="Weissenberger G."/>
            <person name="Zhu Y."/>
            <person name="Hemphill L."/>
            <person name="Shang Y."/>
            <person name="Youmans B."/>
            <person name="Ayvaz T."/>
            <person name="Ross M."/>
            <person name="Santibanez J."/>
            <person name="Aqrawi P."/>
            <person name="Gross S."/>
            <person name="Joshi V."/>
            <person name="Fowler G."/>
            <person name="Nazareth L."/>
            <person name="Reid J."/>
            <person name="Worley K."/>
            <person name="Petrosino J."/>
            <person name="Highlander S."/>
            <person name="Gibbs R."/>
        </authorList>
    </citation>
    <scope>NUCLEOTIDE SEQUENCE [LARGE SCALE GENOMIC DNA]</scope>
    <source>
        <strain evidence="6 7">ATCC 23263</strain>
    </source>
</reference>
<keyword evidence="1" id="KW-0547">Nucleotide-binding</keyword>
<dbReference type="PROSITE" id="PS50045">
    <property type="entry name" value="SIGMA54_INTERACT_4"/>
    <property type="match status" value="1"/>
</dbReference>
<dbReference type="PROSITE" id="PS00675">
    <property type="entry name" value="SIGMA54_INTERACT_1"/>
    <property type="match status" value="1"/>
</dbReference>
<dbReference type="InterPro" id="IPR025662">
    <property type="entry name" value="Sigma_54_int_dom_ATP-bd_1"/>
</dbReference>
<dbReference type="SUPFAM" id="SSF55785">
    <property type="entry name" value="PYP-like sensor domain (PAS domain)"/>
    <property type="match status" value="1"/>
</dbReference>
<dbReference type="Gene3D" id="3.40.50.300">
    <property type="entry name" value="P-loop containing nucleotide triphosphate hydrolases"/>
    <property type="match status" value="1"/>
</dbReference>
<evidence type="ECO:0000256" key="4">
    <source>
        <dbReference type="ARBA" id="ARBA00023163"/>
    </source>
</evidence>
<dbReference type="InterPro" id="IPR035965">
    <property type="entry name" value="PAS-like_dom_sf"/>
</dbReference>
<name>E6MIS6_9FIRM</name>
<dbReference type="STRING" id="887929.HMP0721_1911"/>
<dbReference type="SUPFAM" id="SSF52540">
    <property type="entry name" value="P-loop containing nucleoside triphosphate hydrolases"/>
    <property type="match status" value="1"/>
</dbReference>
<keyword evidence="4" id="KW-0804">Transcription</keyword>
<dbReference type="AlphaFoldDB" id="E6MIS6"/>
<dbReference type="EMBL" id="AEQN01000023">
    <property type="protein sequence ID" value="EFV01172.1"/>
    <property type="molecule type" value="Genomic_DNA"/>
</dbReference>
<dbReference type="Pfam" id="PF02954">
    <property type="entry name" value="HTH_8"/>
    <property type="match status" value="1"/>
</dbReference>
<dbReference type="InterPro" id="IPR003593">
    <property type="entry name" value="AAA+_ATPase"/>
</dbReference>
<dbReference type="Gene3D" id="1.10.10.60">
    <property type="entry name" value="Homeodomain-like"/>
    <property type="match status" value="1"/>
</dbReference>
<dbReference type="InterPro" id="IPR002197">
    <property type="entry name" value="HTH_Fis"/>
</dbReference>
<keyword evidence="2" id="KW-0067">ATP-binding</keyword>
<dbReference type="GO" id="GO:0043565">
    <property type="term" value="F:sequence-specific DNA binding"/>
    <property type="evidence" value="ECO:0007669"/>
    <property type="project" value="InterPro"/>
</dbReference>
<dbReference type="InterPro" id="IPR025944">
    <property type="entry name" value="Sigma_54_int_dom_CS"/>
</dbReference>
<dbReference type="CDD" id="cd00009">
    <property type="entry name" value="AAA"/>
    <property type="match status" value="1"/>
</dbReference>
<sequence length="580" mass="65283">MKCADLLTVLSECGWGAAMVGKDHCIWQINETGVRLLHGGGSMRGLPFPDQADALLDPDAKEPFICLRFGEYLTRCDGPEPEDLPPDARWVIFRDATDDYFLAMMRSVVEHIKEGVVMCDGESRLNFFNGPAIKQDSLVAKDVLGENVNDVYRMNDGKNCLLPETVKSRKPTLNERHRYTTRFGKSVDTMANTYPVLKSGQVLGAFNIVEDWSTVSDLHRQIIDLQERLVASRGSEKAKRPKALGARFTFDDIVYNSAAMRRVVSQSRQIARTDAAVMIYGETGTGKELIAQSIHNASLRAEGPFLAINCAALPENLLESLLFGSVKGAYTGAENRPGLFEQANHGTLLLDEINSMDISLQAKLLRVLQDGVLRRVGSETETHIDVRVLTCINVPPLQAIAENRLRRDLFYRLGVVNIELPPLRDREDDIALLTQYFILRFNAKNHREIRGLDTATAEIFNQYDWPGNVRELQHAIEQAMILLPQDQMMITVDYISPHILSDSRPHPEAAPRPAAVTAESLSDRLKDIERDTLVRVLTENRGNITRAAKALDMSRQNLQYRIKRYQIDIRSLRSKRSSER</sequence>
<proteinExistence type="predicted"/>
<evidence type="ECO:0000259" key="5">
    <source>
        <dbReference type="PROSITE" id="PS50045"/>
    </source>
</evidence>
<keyword evidence="3" id="KW-0805">Transcription regulation</keyword>
<dbReference type="Pfam" id="PF25601">
    <property type="entry name" value="AAA_lid_14"/>
    <property type="match status" value="1"/>
</dbReference>
<dbReference type="HOGENOM" id="CLU_000445_8_1_9"/>
<dbReference type="SUPFAM" id="SSF46689">
    <property type="entry name" value="Homeodomain-like"/>
    <property type="match status" value="1"/>
</dbReference>
<keyword evidence="7" id="KW-1185">Reference proteome</keyword>
<dbReference type="eggNOG" id="COG3829">
    <property type="taxonomic scope" value="Bacteria"/>
</dbReference>
<evidence type="ECO:0000313" key="7">
    <source>
        <dbReference type="Proteomes" id="UP000004754"/>
    </source>
</evidence>
<dbReference type="GO" id="GO:0006355">
    <property type="term" value="P:regulation of DNA-templated transcription"/>
    <property type="evidence" value="ECO:0007669"/>
    <property type="project" value="InterPro"/>
</dbReference>
<feature type="domain" description="Sigma-54 factor interaction" evidence="5">
    <location>
        <begin position="253"/>
        <end position="481"/>
    </location>
</feature>
<dbReference type="OrthoDB" id="9803970at2"/>
<dbReference type="GO" id="GO:0005524">
    <property type="term" value="F:ATP binding"/>
    <property type="evidence" value="ECO:0007669"/>
    <property type="project" value="UniProtKB-KW"/>
</dbReference>
<dbReference type="InterPro" id="IPR027417">
    <property type="entry name" value="P-loop_NTPase"/>
</dbReference>
<evidence type="ECO:0000256" key="3">
    <source>
        <dbReference type="ARBA" id="ARBA00023015"/>
    </source>
</evidence>
<dbReference type="PANTHER" id="PTHR32071:SF74">
    <property type="entry name" value="TRANSCRIPTIONAL ACTIVATOR ROCR"/>
    <property type="match status" value="1"/>
</dbReference>
<dbReference type="PRINTS" id="PR01590">
    <property type="entry name" value="HTHFIS"/>
</dbReference>
<dbReference type="SMART" id="SM00382">
    <property type="entry name" value="AAA"/>
    <property type="match status" value="1"/>
</dbReference>
<dbReference type="InterPro" id="IPR058031">
    <property type="entry name" value="AAA_lid_NorR"/>
</dbReference>
<dbReference type="Pfam" id="PF00158">
    <property type="entry name" value="Sigma54_activat"/>
    <property type="match status" value="1"/>
</dbReference>
<dbReference type="Gene3D" id="1.10.8.60">
    <property type="match status" value="1"/>
</dbReference>
<dbReference type="InterPro" id="IPR009057">
    <property type="entry name" value="Homeodomain-like_sf"/>
</dbReference>
<dbReference type="PANTHER" id="PTHR32071">
    <property type="entry name" value="TRANSCRIPTIONAL REGULATORY PROTEIN"/>
    <property type="match status" value="1"/>
</dbReference>
<dbReference type="Gene3D" id="3.30.450.20">
    <property type="entry name" value="PAS domain"/>
    <property type="match status" value="1"/>
</dbReference>
<comment type="caution">
    <text evidence="6">The sequence shown here is derived from an EMBL/GenBank/DDBJ whole genome shotgun (WGS) entry which is preliminary data.</text>
</comment>
<protein>
    <submittedName>
        <fullName evidence="6">Sigma-54 interaction domain protein</fullName>
    </submittedName>
</protein>
<dbReference type="FunFam" id="3.40.50.300:FF:000006">
    <property type="entry name" value="DNA-binding transcriptional regulator NtrC"/>
    <property type="match status" value="1"/>
</dbReference>
<evidence type="ECO:0000256" key="2">
    <source>
        <dbReference type="ARBA" id="ARBA00022840"/>
    </source>
</evidence>
<dbReference type="InterPro" id="IPR002078">
    <property type="entry name" value="Sigma_54_int"/>
</dbReference>
<evidence type="ECO:0000256" key="1">
    <source>
        <dbReference type="ARBA" id="ARBA00022741"/>
    </source>
</evidence>
<gene>
    <name evidence="6" type="ORF">HMP0721_1911</name>
</gene>
<dbReference type="PROSITE" id="PS00688">
    <property type="entry name" value="SIGMA54_INTERACT_3"/>
    <property type="match status" value="1"/>
</dbReference>